<dbReference type="OMA" id="TWINITE"/>
<dbReference type="PANTHER" id="PTHR33115">
    <property type="entry name" value="ARM REPEAT SUPERFAMILY PROTEIN"/>
    <property type="match status" value="1"/>
</dbReference>
<organism evidence="3 4">
    <name type="scientific">Setaria viridis</name>
    <name type="common">Green bristlegrass</name>
    <name type="synonym">Setaria italica subsp. viridis</name>
    <dbReference type="NCBI Taxonomy" id="4556"/>
    <lineage>
        <taxon>Eukaryota</taxon>
        <taxon>Viridiplantae</taxon>
        <taxon>Streptophyta</taxon>
        <taxon>Embryophyta</taxon>
        <taxon>Tracheophyta</taxon>
        <taxon>Spermatophyta</taxon>
        <taxon>Magnoliopsida</taxon>
        <taxon>Liliopsida</taxon>
        <taxon>Poales</taxon>
        <taxon>Poaceae</taxon>
        <taxon>PACMAD clade</taxon>
        <taxon>Panicoideae</taxon>
        <taxon>Panicodae</taxon>
        <taxon>Paniceae</taxon>
        <taxon>Cenchrinae</taxon>
        <taxon>Setaria</taxon>
    </lineage>
</organism>
<sequence length="817" mass="92233">MVGSVRRERRRKGEESGPRKMGTSFRPGGFSFTGYVYLLTYLLMAITGLGYLALTWSTVVLLGGFVTSLQRKDFWCLTVISMLQAARIFNDLGDQLVTKFFNLLIAFNRRAVSLAREWLAFQTIDGKPIPRKKIANWLRILLVIYAVVVYIPFLPLLAGCYIVVFLYGYGGPVVCIGLALWRIVQRDYGSNDGDDTKANLTPALDLFYCLILCQGVLYMTWLWFHPPGGAFIIVTSRQDYNLPRKWGYIWLVDYLFDTRAKCWQDPASIQGSTMSRYAVDLIDSESWDDNLSGLRMLATFIRQEADVRSLLLPSRARIQKLINTLGWRASASREMREAAACIVAHLASDIHLAQFPGAIRCISTLLQDEATLTYWWNCDQKQDHTHLCTGSRSTMHTWINITEKFMPKEREQEVNRQGDDDDDRQHKKHVVDVKGGGCNELILQGLTILERLASDQHNCMDICRNPSLLPRIMAPLCSNTLIQGAKTSAWADVVNGSFKVLYRLIRCPGWTGKCLRRDIATSEQGISNLESILDQSNEAGQELQMRAMEILTELALDSSTNLTMETKENLMKKQLEIFLDEESAAISKDLKATAGRTLTFLTTNSKVNSSVVKDNFGHLTELLDAKNNTTYRMIAAQVLENICAHCDLDKECVKDTLLPQILTGIQSNKREPPQGADDQGDDEQTETKGLQENFLSLTLVIYDKLISFDDFDYAIQKNGLGNGEFVVKLKTIVEENCKETVISLRIVKLCGQIAATMMMRNQYTEHFKNQGFAESLSKAKKIMSNLESCVLFAGTELRLKMIATPLLSEIEKELNRD</sequence>
<feature type="region of interest" description="Disordered" evidence="1">
    <location>
        <begin position="664"/>
        <end position="685"/>
    </location>
</feature>
<gene>
    <name evidence="3" type="ORF">SEVIR_8G070800v2</name>
</gene>
<evidence type="ECO:0000313" key="3">
    <source>
        <dbReference type="EMBL" id="TKV99845.1"/>
    </source>
</evidence>
<accession>A0A4V6D645</accession>
<dbReference type="Gramene" id="TKV99845">
    <property type="protein sequence ID" value="TKV99845"/>
    <property type="gene ID" value="SEVIR_8G070800v2"/>
</dbReference>
<proteinExistence type="predicted"/>
<dbReference type="InterPro" id="IPR011989">
    <property type="entry name" value="ARM-like"/>
</dbReference>
<feature type="transmembrane region" description="Helical" evidence="2">
    <location>
        <begin position="205"/>
        <end position="224"/>
    </location>
</feature>
<dbReference type="Gene3D" id="1.25.10.10">
    <property type="entry name" value="Leucine-rich Repeat Variant"/>
    <property type="match status" value="1"/>
</dbReference>
<feature type="transmembrane region" description="Helical" evidence="2">
    <location>
        <begin position="164"/>
        <end position="184"/>
    </location>
</feature>
<dbReference type="AlphaFoldDB" id="A0A4V6D645"/>
<name>A0A4V6D645_SETVI</name>
<reference evidence="3" key="1">
    <citation type="submission" date="2019-03" db="EMBL/GenBank/DDBJ databases">
        <title>WGS assembly of Setaria viridis.</title>
        <authorList>
            <person name="Huang P."/>
            <person name="Jenkins J."/>
            <person name="Grimwood J."/>
            <person name="Barry K."/>
            <person name="Healey A."/>
            <person name="Mamidi S."/>
            <person name="Sreedasyam A."/>
            <person name="Shu S."/>
            <person name="Feldman M."/>
            <person name="Wu J."/>
            <person name="Yu Y."/>
            <person name="Chen C."/>
            <person name="Johnson J."/>
            <person name="Rokhsar D."/>
            <person name="Baxter I."/>
            <person name="Schmutz J."/>
            <person name="Brutnell T."/>
            <person name="Kellogg E."/>
        </authorList>
    </citation>
    <scope>NUCLEOTIDE SEQUENCE [LARGE SCALE GENOMIC DNA]</scope>
</reference>
<keyword evidence="2" id="KW-0812">Transmembrane</keyword>
<evidence type="ECO:0000313" key="4">
    <source>
        <dbReference type="Proteomes" id="UP000298652"/>
    </source>
</evidence>
<dbReference type="PANTHER" id="PTHR33115:SF25">
    <property type="entry name" value="CONDENSIN COMPLEX SUBUNIT 1 C-TERMINAL DOMAIN-CONTAINING PROTEIN"/>
    <property type="match status" value="1"/>
</dbReference>
<protein>
    <submittedName>
        <fullName evidence="3">Uncharacterized protein</fullName>
    </submittedName>
</protein>
<keyword evidence="4" id="KW-1185">Reference proteome</keyword>
<dbReference type="SUPFAM" id="SSF48371">
    <property type="entry name" value="ARM repeat"/>
    <property type="match status" value="1"/>
</dbReference>
<keyword evidence="2" id="KW-1133">Transmembrane helix</keyword>
<evidence type="ECO:0000256" key="1">
    <source>
        <dbReference type="SAM" id="MobiDB-lite"/>
    </source>
</evidence>
<evidence type="ECO:0000256" key="2">
    <source>
        <dbReference type="SAM" id="Phobius"/>
    </source>
</evidence>
<keyword evidence="2" id="KW-0472">Membrane</keyword>
<feature type="transmembrane region" description="Helical" evidence="2">
    <location>
        <begin position="35"/>
        <end position="62"/>
    </location>
</feature>
<feature type="region of interest" description="Disordered" evidence="1">
    <location>
        <begin position="1"/>
        <end position="22"/>
    </location>
</feature>
<feature type="transmembrane region" description="Helical" evidence="2">
    <location>
        <begin position="137"/>
        <end position="158"/>
    </location>
</feature>
<dbReference type="Proteomes" id="UP000298652">
    <property type="component" value="Chromosome 8"/>
</dbReference>
<dbReference type="EMBL" id="CM016559">
    <property type="protein sequence ID" value="TKV99845.1"/>
    <property type="molecule type" value="Genomic_DNA"/>
</dbReference>
<dbReference type="InterPro" id="IPR016024">
    <property type="entry name" value="ARM-type_fold"/>
</dbReference>